<feature type="signal peptide" evidence="6">
    <location>
        <begin position="1"/>
        <end position="20"/>
    </location>
</feature>
<evidence type="ECO:0000259" key="7">
    <source>
        <dbReference type="Pfam" id="PF07980"/>
    </source>
</evidence>
<dbReference type="AlphaFoldDB" id="A0A2U2BAQ5"/>
<name>A0A2U2BAQ5_9BACT</name>
<dbReference type="Pfam" id="PF07980">
    <property type="entry name" value="SusD_RagB"/>
    <property type="match status" value="1"/>
</dbReference>
<comment type="subcellular location">
    <subcellularLocation>
        <location evidence="1">Cell outer membrane</location>
    </subcellularLocation>
</comment>
<accession>A0A2U2BAQ5</accession>
<dbReference type="PROSITE" id="PS51257">
    <property type="entry name" value="PROKAR_LIPOPROTEIN"/>
    <property type="match status" value="1"/>
</dbReference>
<feature type="domain" description="RagB/SusD" evidence="7">
    <location>
        <begin position="359"/>
        <end position="519"/>
    </location>
</feature>
<evidence type="ECO:0000313" key="10">
    <source>
        <dbReference type="Proteomes" id="UP000244956"/>
    </source>
</evidence>
<gene>
    <name evidence="9" type="ORF">DDZ16_07300</name>
</gene>
<keyword evidence="10" id="KW-1185">Reference proteome</keyword>
<feature type="domain" description="SusD-like N-terminal" evidence="8">
    <location>
        <begin position="103"/>
        <end position="224"/>
    </location>
</feature>
<keyword evidence="5" id="KW-0998">Cell outer membrane</keyword>
<dbReference type="RefSeq" id="WP_109263774.1">
    <property type="nucleotide sequence ID" value="NZ_QEWP01000004.1"/>
</dbReference>
<evidence type="ECO:0000256" key="5">
    <source>
        <dbReference type="ARBA" id="ARBA00023237"/>
    </source>
</evidence>
<evidence type="ECO:0000259" key="8">
    <source>
        <dbReference type="Pfam" id="PF14322"/>
    </source>
</evidence>
<organism evidence="9 10">
    <name type="scientific">Marinilabilia rubra</name>
    <dbReference type="NCBI Taxonomy" id="2162893"/>
    <lineage>
        <taxon>Bacteria</taxon>
        <taxon>Pseudomonadati</taxon>
        <taxon>Bacteroidota</taxon>
        <taxon>Bacteroidia</taxon>
        <taxon>Marinilabiliales</taxon>
        <taxon>Marinilabiliaceae</taxon>
        <taxon>Marinilabilia</taxon>
    </lineage>
</organism>
<evidence type="ECO:0000256" key="4">
    <source>
        <dbReference type="ARBA" id="ARBA00023136"/>
    </source>
</evidence>
<evidence type="ECO:0000256" key="2">
    <source>
        <dbReference type="ARBA" id="ARBA00006275"/>
    </source>
</evidence>
<comment type="similarity">
    <text evidence="2">Belongs to the SusD family.</text>
</comment>
<evidence type="ECO:0000256" key="6">
    <source>
        <dbReference type="SAM" id="SignalP"/>
    </source>
</evidence>
<comment type="caution">
    <text evidence="9">The sequence shown here is derived from an EMBL/GenBank/DDBJ whole genome shotgun (WGS) entry which is preliminary data.</text>
</comment>
<keyword evidence="3 6" id="KW-0732">Signal</keyword>
<dbReference type="EMBL" id="QEWP01000004">
    <property type="protein sequence ID" value="PWE00151.1"/>
    <property type="molecule type" value="Genomic_DNA"/>
</dbReference>
<evidence type="ECO:0000256" key="3">
    <source>
        <dbReference type="ARBA" id="ARBA00022729"/>
    </source>
</evidence>
<dbReference type="Proteomes" id="UP000244956">
    <property type="component" value="Unassembled WGS sequence"/>
</dbReference>
<evidence type="ECO:0000256" key="1">
    <source>
        <dbReference type="ARBA" id="ARBA00004442"/>
    </source>
</evidence>
<dbReference type="InterPro" id="IPR011990">
    <property type="entry name" value="TPR-like_helical_dom_sf"/>
</dbReference>
<dbReference type="InterPro" id="IPR033985">
    <property type="entry name" value="SusD-like_N"/>
</dbReference>
<dbReference type="OrthoDB" id="617686at2"/>
<dbReference type="SUPFAM" id="SSF48452">
    <property type="entry name" value="TPR-like"/>
    <property type="match status" value="1"/>
</dbReference>
<protein>
    <submittedName>
        <fullName evidence="9">RagB/SusD family nutrient uptake outer membrane protein</fullName>
    </submittedName>
</protein>
<dbReference type="Pfam" id="PF14322">
    <property type="entry name" value="SusD-like_3"/>
    <property type="match status" value="1"/>
</dbReference>
<sequence>MKRYIKSLVLAALVGFTACSDDFLTVQPTASQETGGPATEGAILANLGATYQILLFDSYADYQYNSVPLLSDLRSDDIFKGGGDAGDQAVLYKLSQFEPTSVDIPIGLWNIYYSGLSRANNAIISCENAVDVPENKLNQLKAEAHFLRAYYVHWLWKFWGNIPYFEEDLEEPYMAPQYTADEIYAEILEDLEIATAAGALPMNTNSANDGRATRAAALMLKARVVMYQKDTDKYAEVMADMQTIVSEGGYSLPDYARIWSREGEFGPGSIFEANHQADGKDWGAAWTGFGTNLPRFISPNELTGFDQLQIDQQLENGVPESELDTIPYEGGWGFGPVRTDLVSVFEEGDERLAASVNKFAKGTYTERFQDTGYFMAKYAAREDYNDAPFNPDLNFENNVRIFRYAEVLLNIAELEVVHGVAAGAMTAQDALDLIRERAGLETITADVDNIKLERRREFVGEGMRFWDIVRWGDTNLLNEDIPEYSSSRTWEDYMKYLPIPQSEIDKTEGEFKLEQNDGYN</sequence>
<keyword evidence="4" id="KW-0472">Membrane</keyword>
<evidence type="ECO:0000313" key="9">
    <source>
        <dbReference type="EMBL" id="PWE00151.1"/>
    </source>
</evidence>
<dbReference type="GO" id="GO:0009279">
    <property type="term" value="C:cell outer membrane"/>
    <property type="evidence" value="ECO:0007669"/>
    <property type="project" value="UniProtKB-SubCell"/>
</dbReference>
<dbReference type="Gene3D" id="1.25.40.390">
    <property type="match status" value="1"/>
</dbReference>
<proteinExistence type="inferred from homology"/>
<feature type="chain" id="PRO_5015680866" evidence="6">
    <location>
        <begin position="21"/>
        <end position="520"/>
    </location>
</feature>
<dbReference type="InterPro" id="IPR012944">
    <property type="entry name" value="SusD_RagB_dom"/>
</dbReference>
<reference evidence="9 10" key="1">
    <citation type="submission" date="2018-05" db="EMBL/GenBank/DDBJ databases">
        <title>Marinilabilia rubrum sp. nov., isolated from saltern sediment.</title>
        <authorList>
            <person name="Zhang R."/>
        </authorList>
    </citation>
    <scope>NUCLEOTIDE SEQUENCE [LARGE SCALE GENOMIC DNA]</scope>
    <source>
        <strain evidence="9 10">WTE16</strain>
    </source>
</reference>